<protein>
    <submittedName>
        <fullName evidence="1">Uncharacterized protein</fullName>
    </submittedName>
</protein>
<dbReference type="Proteomes" id="UP001177003">
    <property type="component" value="Chromosome 3"/>
</dbReference>
<evidence type="ECO:0000313" key="2">
    <source>
        <dbReference type="Proteomes" id="UP001177003"/>
    </source>
</evidence>
<sequence>MSITNSRNSAKIWRKRLQMSVLNFHSLNQKVDIICDVVTKFAKFYESLSPQITQLSTTENKNSMEVFSMLKELKALSFAPNSSSLLSSEDLINKFSKFEGLLLQQLDLLSRISSLLPTIDAPPGSTGVQGGEKKVEGTKASGEDAKVVGKVFPSKIPT</sequence>
<organism evidence="1 2">
    <name type="scientific">Lactuca saligna</name>
    <name type="common">Willowleaf lettuce</name>
    <dbReference type="NCBI Taxonomy" id="75948"/>
    <lineage>
        <taxon>Eukaryota</taxon>
        <taxon>Viridiplantae</taxon>
        <taxon>Streptophyta</taxon>
        <taxon>Embryophyta</taxon>
        <taxon>Tracheophyta</taxon>
        <taxon>Spermatophyta</taxon>
        <taxon>Magnoliopsida</taxon>
        <taxon>eudicotyledons</taxon>
        <taxon>Gunneridae</taxon>
        <taxon>Pentapetalae</taxon>
        <taxon>asterids</taxon>
        <taxon>campanulids</taxon>
        <taxon>Asterales</taxon>
        <taxon>Asteraceae</taxon>
        <taxon>Cichorioideae</taxon>
        <taxon>Cichorieae</taxon>
        <taxon>Lactucinae</taxon>
        <taxon>Lactuca</taxon>
    </lineage>
</organism>
<dbReference type="AlphaFoldDB" id="A0AA35YND4"/>
<gene>
    <name evidence="1" type="ORF">LSALG_LOCUS17126</name>
</gene>
<accession>A0AA35YND4</accession>
<keyword evidence="2" id="KW-1185">Reference proteome</keyword>
<reference evidence="1" key="1">
    <citation type="submission" date="2023-04" db="EMBL/GenBank/DDBJ databases">
        <authorList>
            <person name="Vijverberg K."/>
            <person name="Xiong W."/>
            <person name="Schranz E."/>
        </authorList>
    </citation>
    <scope>NUCLEOTIDE SEQUENCE</scope>
</reference>
<name>A0AA35YND4_LACSI</name>
<evidence type="ECO:0000313" key="1">
    <source>
        <dbReference type="EMBL" id="CAI9277185.1"/>
    </source>
</evidence>
<dbReference type="EMBL" id="OX465079">
    <property type="protein sequence ID" value="CAI9277185.1"/>
    <property type="molecule type" value="Genomic_DNA"/>
</dbReference>
<proteinExistence type="predicted"/>